<proteinExistence type="predicted"/>
<dbReference type="Proteomes" id="UP000317624">
    <property type="component" value="Unassembled WGS sequence"/>
</dbReference>
<accession>A0A558BK75</accession>
<reference evidence="1 2" key="1">
    <citation type="submission" date="2019-07" db="EMBL/GenBank/DDBJ databases">
        <title>Hymenobacter sp. straun FUR1 Genome sequencing and assembly.</title>
        <authorList>
            <person name="Chhetri G."/>
        </authorList>
    </citation>
    <scope>NUCLEOTIDE SEQUENCE [LARGE SCALE GENOMIC DNA]</scope>
    <source>
        <strain evidence="1 2">Fur1</strain>
    </source>
</reference>
<evidence type="ECO:0000313" key="1">
    <source>
        <dbReference type="EMBL" id="TVT36921.1"/>
    </source>
</evidence>
<comment type="caution">
    <text evidence="1">The sequence shown here is derived from an EMBL/GenBank/DDBJ whole genome shotgun (WGS) entry which is preliminary data.</text>
</comment>
<organism evidence="1 2">
    <name type="scientific">Hymenobacter setariae</name>
    <dbReference type="NCBI Taxonomy" id="2594794"/>
    <lineage>
        <taxon>Bacteria</taxon>
        <taxon>Pseudomonadati</taxon>
        <taxon>Bacteroidota</taxon>
        <taxon>Cytophagia</taxon>
        <taxon>Cytophagales</taxon>
        <taxon>Hymenobacteraceae</taxon>
        <taxon>Hymenobacter</taxon>
    </lineage>
</organism>
<protein>
    <submittedName>
        <fullName evidence="1">Uncharacterized protein</fullName>
    </submittedName>
</protein>
<sequence length="60" mass="6282">MPLCATVNTCANCAGPATGPRCSSGQQRTLLTLELESLVALTLHTIPEILTVSIEREVGT</sequence>
<dbReference type="AlphaFoldDB" id="A0A558BK75"/>
<gene>
    <name evidence="1" type="ORF">FNT36_23925</name>
</gene>
<evidence type="ECO:0000313" key="2">
    <source>
        <dbReference type="Proteomes" id="UP000317624"/>
    </source>
</evidence>
<dbReference type="EMBL" id="VMRJ01000008">
    <property type="protein sequence ID" value="TVT36921.1"/>
    <property type="molecule type" value="Genomic_DNA"/>
</dbReference>
<keyword evidence="2" id="KW-1185">Reference proteome</keyword>
<name>A0A558BK75_9BACT</name>